<dbReference type="InterPro" id="IPR013702">
    <property type="entry name" value="FIST_domain_N"/>
</dbReference>
<name>A0ABW4R5Y7_9RHOB</name>
<gene>
    <name evidence="3" type="ORF">ACFSCT_07975</name>
</gene>
<dbReference type="EMBL" id="JBHUEN010000020">
    <property type="protein sequence ID" value="MFD1881649.1"/>
    <property type="molecule type" value="Genomic_DNA"/>
</dbReference>
<dbReference type="Pfam" id="PF10442">
    <property type="entry name" value="FIST_C"/>
    <property type="match status" value="1"/>
</dbReference>
<feature type="domain" description="FIST" evidence="1">
    <location>
        <begin position="35"/>
        <end position="233"/>
    </location>
</feature>
<evidence type="ECO:0000313" key="3">
    <source>
        <dbReference type="EMBL" id="MFD1881649.1"/>
    </source>
</evidence>
<accession>A0ABW4R5Y7</accession>
<proteinExistence type="predicted"/>
<evidence type="ECO:0000259" key="2">
    <source>
        <dbReference type="SMART" id="SM01204"/>
    </source>
</evidence>
<dbReference type="Proteomes" id="UP001597213">
    <property type="component" value="Unassembled WGS sequence"/>
</dbReference>
<dbReference type="PANTHER" id="PTHR40252:SF2">
    <property type="entry name" value="BLR0328 PROTEIN"/>
    <property type="match status" value="1"/>
</dbReference>
<evidence type="ECO:0000313" key="4">
    <source>
        <dbReference type="Proteomes" id="UP001597213"/>
    </source>
</evidence>
<feature type="domain" description="FIST C-domain" evidence="2">
    <location>
        <begin position="234"/>
        <end position="362"/>
    </location>
</feature>
<dbReference type="PANTHER" id="PTHR40252">
    <property type="entry name" value="BLR0328 PROTEIN"/>
    <property type="match status" value="1"/>
</dbReference>
<dbReference type="InterPro" id="IPR019494">
    <property type="entry name" value="FIST_C"/>
</dbReference>
<protein>
    <submittedName>
        <fullName evidence="3">FIST signal transduction protein</fullName>
    </submittedName>
</protein>
<keyword evidence="4" id="KW-1185">Reference proteome</keyword>
<dbReference type="Pfam" id="PF08495">
    <property type="entry name" value="FIST"/>
    <property type="match status" value="1"/>
</dbReference>
<organism evidence="3 4">
    <name type="scientific">Paracoccus pacificus</name>
    <dbReference type="NCBI Taxonomy" id="1463598"/>
    <lineage>
        <taxon>Bacteria</taxon>
        <taxon>Pseudomonadati</taxon>
        <taxon>Pseudomonadota</taxon>
        <taxon>Alphaproteobacteria</taxon>
        <taxon>Rhodobacterales</taxon>
        <taxon>Paracoccaceae</taxon>
        <taxon>Paracoccus</taxon>
    </lineage>
</organism>
<dbReference type="RefSeq" id="WP_379141669.1">
    <property type="nucleotide sequence ID" value="NZ_JBHUEN010000020.1"/>
</dbReference>
<dbReference type="SMART" id="SM00897">
    <property type="entry name" value="FIST"/>
    <property type="match status" value="1"/>
</dbReference>
<reference evidence="4" key="1">
    <citation type="journal article" date="2019" name="Int. J. Syst. Evol. Microbiol.">
        <title>The Global Catalogue of Microorganisms (GCM) 10K type strain sequencing project: providing services to taxonomists for standard genome sequencing and annotation.</title>
        <authorList>
            <consortium name="The Broad Institute Genomics Platform"/>
            <consortium name="The Broad Institute Genome Sequencing Center for Infectious Disease"/>
            <person name="Wu L."/>
            <person name="Ma J."/>
        </authorList>
    </citation>
    <scope>NUCLEOTIDE SEQUENCE [LARGE SCALE GENOMIC DNA]</scope>
    <source>
        <strain evidence="4">CCUG 56029</strain>
    </source>
</reference>
<dbReference type="SMART" id="SM01204">
    <property type="entry name" value="FIST_C"/>
    <property type="match status" value="1"/>
</dbReference>
<sequence>MGPGPAPAAPISLCLDTEDEAAAIAGLASAAASIQPTLVLLFVSPAPRLQAIADGLFPSLPKDCRLIACSSMGEFHHSGYMHGRLVAVMFPQSSFRVSVVQLSDVSRLPVTEWMDRLRRAATDFARTPGRDSFGILLTESDAGQEEVVSATLDASLPWLNVVGGTVGDMGDSSAACLTLDTRLMRDSVLLCMIETDFAVREVVFSHFTPTAQRMVVTATSDSHRTIMRLNDEPAAEEYARLIGVPRAALSPVLFARHPLLLHIADQYHVRAIAGAGADGGLELMSAVEPGSLLTLGEASDDIFDDMDAALSDLPQLPELVLGFDCILRRLAVEKSRHAPELAELFNRYRIVGFNTLGEQHGGMHVNQTFVGLAFMPAGGNDTDGDDRAA</sequence>
<evidence type="ECO:0000259" key="1">
    <source>
        <dbReference type="SMART" id="SM00897"/>
    </source>
</evidence>
<comment type="caution">
    <text evidence="3">The sequence shown here is derived from an EMBL/GenBank/DDBJ whole genome shotgun (WGS) entry which is preliminary data.</text>
</comment>